<proteinExistence type="predicted"/>
<gene>
    <name evidence="1" type="ORF">BECKLPF1236B_GA0070989_11432</name>
</gene>
<dbReference type="AlphaFoldDB" id="A0A450WN60"/>
<organism evidence="1">
    <name type="scientific">Candidatus Kentrum sp. LPFa</name>
    <dbReference type="NCBI Taxonomy" id="2126335"/>
    <lineage>
        <taxon>Bacteria</taxon>
        <taxon>Pseudomonadati</taxon>
        <taxon>Pseudomonadota</taxon>
        <taxon>Gammaproteobacteria</taxon>
        <taxon>Candidatus Kentrum</taxon>
    </lineage>
</organism>
<name>A0A450WN60_9GAMM</name>
<evidence type="ECO:0000313" key="1">
    <source>
        <dbReference type="EMBL" id="VFK18487.1"/>
    </source>
</evidence>
<sequence length="104" mass="12272">MAGRRAGCGISRLSGSERGRVSTVVMGEILWRRRETRRQTEKTNFTLSRWKCLSYSKRNRRLRKEHPVWILLLRANMFSGMLRHTFQISWMRTCPAGFPIMTIV</sequence>
<accession>A0A450WN60</accession>
<dbReference type="EMBL" id="CAADFK010000143">
    <property type="protein sequence ID" value="VFK18487.1"/>
    <property type="molecule type" value="Genomic_DNA"/>
</dbReference>
<protein>
    <submittedName>
        <fullName evidence="1">Uncharacterized protein</fullName>
    </submittedName>
</protein>
<reference evidence="1" key="1">
    <citation type="submission" date="2019-02" db="EMBL/GenBank/DDBJ databases">
        <authorList>
            <person name="Gruber-Vodicka R. H."/>
            <person name="Seah K. B. B."/>
        </authorList>
    </citation>
    <scope>NUCLEOTIDE SEQUENCE</scope>
    <source>
        <strain evidence="1">BECK_S313</strain>
    </source>
</reference>